<dbReference type="InterPro" id="IPR012676">
    <property type="entry name" value="TGS-like"/>
</dbReference>
<dbReference type="SMART" id="SM00863">
    <property type="entry name" value="tRNA_SAD"/>
    <property type="match status" value="1"/>
</dbReference>
<feature type="domain" description="Aminoacyl-transfer RNA synthetases class-II family profile" evidence="14">
    <location>
        <begin position="266"/>
        <end position="531"/>
    </location>
</feature>
<gene>
    <name evidence="13 16" type="primary">thrS</name>
    <name evidence="16" type="ORF">H9747_01475</name>
</gene>
<keyword evidence="4 13" id="KW-0436">Ligase</keyword>
<evidence type="ECO:0000256" key="7">
    <source>
        <dbReference type="ARBA" id="ARBA00022833"/>
    </source>
</evidence>
<feature type="binding site" evidence="13">
    <location>
        <position position="383"/>
    </location>
    <ligand>
        <name>Zn(2+)</name>
        <dbReference type="ChEBI" id="CHEBI:29105"/>
        <note>catalytic</note>
    </ligand>
</feature>
<dbReference type="InterPro" id="IPR002320">
    <property type="entry name" value="Thr-tRNA-ligase_IIa"/>
</dbReference>
<evidence type="ECO:0000256" key="9">
    <source>
        <dbReference type="ARBA" id="ARBA00022884"/>
    </source>
</evidence>
<dbReference type="Gene3D" id="3.30.980.10">
    <property type="entry name" value="Threonyl-trna Synthetase, Chain A, domain 2"/>
    <property type="match status" value="1"/>
</dbReference>
<keyword evidence="3 13" id="KW-0820">tRNA-binding</keyword>
<reference evidence="16" key="1">
    <citation type="journal article" date="2021" name="PeerJ">
        <title>Extensive microbial diversity within the chicken gut microbiome revealed by metagenomics and culture.</title>
        <authorList>
            <person name="Gilroy R."/>
            <person name="Ravi A."/>
            <person name="Getino M."/>
            <person name="Pursley I."/>
            <person name="Horton D.L."/>
            <person name="Alikhan N.F."/>
            <person name="Baker D."/>
            <person name="Gharbi K."/>
            <person name="Hall N."/>
            <person name="Watson M."/>
            <person name="Adriaenssens E.M."/>
            <person name="Foster-Nyarko E."/>
            <person name="Jarju S."/>
            <person name="Secka A."/>
            <person name="Antonio M."/>
            <person name="Oren A."/>
            <person name="Chaudhuri R.R."/>
            <person name="La Ragione R."/>
            <person name="Hildebrand F."/>
            <person name="Pallen M.J."/>
        </authorList>
    </citation>
    <scope>NUCLEOTIDE SEQUENCE</scope>
    <source>
        <strain evidence="16">CHK195-9823</strain>
    </source>
</reference>
<keyword evidence="5 13" id="KW-0479">Metal-binding</keyword>
<dbReference type="Pfam" id="PF00587">
    <property type="entry name" value="tRNA-synt_2b"/>
    <property type="match status" value="1"/>
</dbReference>
<dbReference type="Proteomes" id="UP000886814">
    <property type="component" value="Unassembled WGS sequence"/>
</dbReference>
<dbReference type="Gene3D" id="3.30.54.20">
    <property type="match status" value="1"/>
</dbReference>
<name>A0A9D1TEE3_9FIRM</name>
<dbReference type="GO" id="GO:0000049">
    <property type="term" value="F:tRNA binding"/>
    <property type="evidence" value="ECO:0007669"/>
    <property type="project" value="UniProtKB-KW"/>
</dbReference>
<evidence type="ECO:0000256" key="5">
    <source>
        <dbReference type="ARBA" id="ARBA00022723"/>
    </source>
</evidence>
<comment type="caution">
    <text evidence="16">The sequence shown here is derived from an EMBL/GenBank/DDBJ whole genome shotgun (WGS) entry which is preliminary data.</text>
</comment>
<dbReference type="PROSITE" id="PS50862">
    <property type="entry name" value="AA_TRNA_LIGASE_II"/>
    <property type="match status" value="1"/>
</dbReference>
<dbReference type="CDD" id="cd01667">
    <property type="entry name" value="TGS_ThrRS"/>
    <property type="match status" value="1"/>
</dbReference>
<sequence length="642" mass="73484">MKITLKDGSVKEYAEAKSVIEIAADISEGLARAATAGEIDGEIVDLRTPVDKDCNLNILTFNDEKGKGAFRHTASHIMAQAIKRLYPETKLAIGPSVADGFYYDVDRDTPFTAEDLEKIEKEMKKIVKENLPLVRSEKPRNEAIEYFKEKDEPYKVELIEDLPEDAVISFYTQGEFTDLCAGPHLMSTKYVKAFKLTSLAGAYWRGNEKNKMLQRIYGTAFPKKAELEEYLHMLEEAKKRDHRKLGKELGLFMMREEGPGFPFFLPNGMVLKNQLLDFWREIHRKAGYVEISTPIMLSRHLWETSGHWDHYKENMYTTVIDGEDFAIKPMNCPGGILVYQSEPRSYRDLPIRMGELGIVHRHEKSGQMHGLMRVRCFTQDDAHIFMTPEQIKDEIKGVADLIDSVYKLFGFKYHVELSTRPEDSMGSDEDWDMATDALRGALDDLGLPYVVNEGDGAFYGPKIDFHLEDSIGRTWQCGTIQLDFQLPLRFNLEYTGADGEKHRPIMIHRVVFGSIERFIGILIEHFAGAFPTWLAPVQVKVLPISDKHLEYGQKVLEKLSEAGIRAEIDTRAEKIGYKIREAQMKKIPYMLVVGAKEEEEEKVSVRSRFQGDEGQKGLEEFIEDILKEIASKEIRKVEQEEK</sequence>
<evidence type="ECO:0000256" key="10">
    <source>
        <dbReference type="ARBA" id="ARBA00022917"/>
    </source>
</evidence>
<dbReference type="InterPro" id="IPR004095">
    <property type="entry name" value="TGS"/>
</dbReference>
<dbReference type="FunFam" id="3.40.50.800:FF:000001">
    <property type="entry name" value="Threonine--tRNA ligase"/>
    <property type="match status" value="1"/>
</dbReference>
<evidence type="ECO:0000256" key="8">
    <source>
        <dbReference type="ARBA" id="ARBA00022840"/>
    </source>
</evidence>
<evidence type="ECO:0000256" key="6">
    <source>
        <dbReference type="ARBA" id="ARBA00022741"/>
    </source>
</evidence>
<dbReference type="Gene3D" id="3.10.20.30">
    <property type="match status" value="1"/>
</dbReference>
<dbReference type="SUPFAM" id="SSF55681">
    <property type="entry name" value="Class II aaRS and biotin synthetases"/>
    <property type="match status" value="1"/>
</dbReference>
<dbReference type="InterPro" id="IPR004154">
    <property type="entry name" value="Anticodon-bd"/>
</dbReference>
<evidence type="ECO:0000256" key="1">
    <source>
        <dbReference type="ARBA" id="ARBA00008226"/>
    </source>
</evidence>
<dbReference type="NCBIfam" id="TIGR00418">
    <property type="entry name" value="thrS"/>
    <property type="match status" value="1"/>
</dbReference>
<dbReference type="FunFam" id="3.10.20.30:FF:000005">
    <property type="entry name" value="Threonine--tRNA ligase"/>
    <property type="match status" value="1"/>
</dbReference>
<keyword evidence="10 13" id="KW-0648">Protein biosynthesis</keyword>
<dbReference type="EMBL" id="DXIQ01000009">
    <property type="protein sequence ID" value="HIV37664.1"/>
    <property type="molecule type" value="Genomic_DNA"/>
</dbReference>
<keyword evidence="6 13" id="KW-0547">Nucleotide-binding</keyword>
<dbReference type="GO" id="GO:0016740">
    <property type="term" value="F:transferase activity"/>
    <property type="evidence" value="ECO:0007669"/>
    <property type="project" value="UniProtKB-ARBA"/>
</dbReference>
<dbReference type="GO" id="GO:0005737">
    <property type="term" value="C:cytoplasm"/>
    <property type="evidence" value="ECO:0007669"/>
    <property type="project" value="UniProtKB-SubCell"/>
</dbReference>
<dbReference type="FunFam" id="3.30.980.10:FF:000005">
    <property type="entry name" value="Threonyl-tRNA synthetase, mitochondrial"/>
    <property type="match status" value="1"/>
</dbReference>
<dbReference type="SUPFAM" id="SSF55186">
    <property type="entry name" value="ThrRS/AlaRS common domain"/>
    <property type="match status" value="1"/>
</dbReference>
<dbReference type="EC" id="6.1.1.3" evidence="13"/>
<dbReference type="InterPro" id="IPR006195">
    <property type="entry name" value="aa-tRNA-synth_II"/>
</dbReference>
<dbReference type="PANTHER" id="PTHR11451:SF44">
    <property type="entry name" value="THREONINE--TRNA LIGASE, CHLOROPLASTIC_MITOCHONDRIAL 2"/>
    <property type="match status" value="1"/>
</dbReference>
<keyword evidence="8 13" id="KW-0067">ATP-binding</keyword>
<comment type="catalytic activity">
    <reaction evidence="12 13">
        <text>tRNA(Thr) + L-threonine + ATP = L-threonyl-tRNA(Thr) + AMP + diphosphate + H(+)</text>
        <dbReference type="Rhea" id="RHEA:24624"/>
        <dbReference type="Rhea" id="RHEA-COMP:9670"/>
        <dbReference type="Rhea" id="RHEA-COMP:9704"/>
        <dbReference type="ChEBI" id="CHEBI:15378"/>
        <dbReference type="ChEBI" id="CHEBI:30616"/>
        <dbReference type="ChEBI" id="CHEBI:33019"/>
        <dbReference type="ChEBI" id="CHEBI:57926"/>
        <dbReference type="ChEBI" id="CHEBI:78442"/>
        <dbReference type="ChEBI" id="CHEBI:78534"/>
        <dbReference type="ChEBI" id="CHEBI:456215"/>
        <dbReference type="EC" id="6.1.1.3"/>
    </reaction>
</comment>
<dbReference type="InterPro" id="IPR002314">
    <property type="entry name" value="aa-tRNA-synt_IIb"/>
</dbReference>
<proteinExistence type="inferred from homology"/>
<dbReference type="Pfam" id="PF02824">
    <property type="entry name" value="TGS"/>
    <property type="match status" value="1"/>
</dbReference>
<dbReference type="GO" id="GO:0006435">
    <property type="term" value="P:threonyl-tRNA aminoacylation"/>
    <property type="evidence" value="ECO:0007669"/>
    <property type="project" value="UniProtKB-UniRule"/>
</dbReference>
<keyword evidence="11 13" id="KW-0030">Aminoacyl-tRNA synthetase</keyword>
<evidence type="ECO:0000256" key="4">
    <source>
        <dbReference type="ARBA" id="ARBA00022598"/>
    </source>
</evidence>
<evidence type="ECO:0000259" key="15">
    <source>
        <dbReference type="PROSITE" id="PS51880"/>
    </source>
</evidence>
<dbReference type="Gene3D" id="3.40.50.800">
    <property type="entry name" value="Anticodon-binding domain"/>
    <property type="match status" value="1"/>
</dbReference>
<dbReference type="GO" id="GO:0005524">
    <property type="term" value="F:ATP binding"/>
    <property type="evidence" value="ECO:0007669"/>
    <property type="project" value="UniProtKB-UniRule"/>
</dbReference>
<dbReference type="InterPro" id="IPR018163">
    <property type="entry name" value="Thr/Ala-tRNA-synth_IIc_edit"/>
</dbReference>
<comment type="subcellular location">
    <subcellularLocation>
        <location evidence="13">Cytoplasm</location>
    </subcellularLocation>
</comment>
<dbReference type="CDD" id="cd00771">
    <property type="entry name" value="ThrRS_core"/>
    <property type="match status" value="1"/>
</dbReference>
<dbReference type="InterPro" id="IPR033728">
    <property type="entry name" value="ThrRS_core"/>
</dbReference>
<reference evidence="16" key="2">
    <citation type="submission" date="2021-04" db="EMBL/GenBank/DDBJ databases">
        <authorList>
            <person name="Gilroy R."/>
        </authorList>
    </citation>
    <scope>NUCLEOTIDE SEQUENCE</scope>
    <source>
        <strain evidence="16">CHK195-9823</strain>
    </source>
</reference>
<dbReference type="InterPro" id="IPR047246">
    <property type="entry name" value="ThrRS_anticodon"/>
</dbReference>
<evidence type="ECO:0000256" key="2">
    <source>
        <dbReference type="ARBA" id="ARBA00022490"/>
    </source>
</evidence>
<feature type="binding site" evidence="13">
    <location>
        <position position="332"/>
    </location>
    <ligand>
        <name>Zn(2+)</name>
        <dbReference type="ChEBI" id="CHEBI:29105"/>
        <note>catalytic</note>
    </ligand>
</feature>
<dbReference type="FunFam" id="3.30.930.10:FF:000002">
    <property type="entry name" value="Threonine--tRNA ligase"/>
    <property type="match status" value="1"/>
</dbReference>
<dbReference type="GO" id="GO:0140096">
    <property type="term" value="F:catalytic activity, acting on a protein"/>
    <property type="evidence" value="ECO:0007669"/>
    <property type="project" value="UniProtKB-ARBA"/>
</dbReference>
<dbReference type="PROSITE" id="PS51880">
    <property type="entry name" value="TGS"/>
    <property type="match status" value="1"/>
</dbReference>
<keyword evidence="7 13" id="KW-0862">Zinc</keyword>
<dbReference type="InterPro" id="IPR045864">
    <property type="entry name" value="aa-tRNA-synth_II/BPL/LPL"/>
</dbReference>
<dbReference type="CDD" id="cd00860">
    <property type="entry name" value="ThrRS_anticodon"/>
    <property type="match status" value="1"/>
</dbReference>
<dbReference type="AlphaFoldDB" id="A0A9D1TEE3"/>
<dbReference type="Gene3D" id="3.30.930.10">
    <property type="entry name" value="Bira Bifunctional Protein, Domain 2"/>
    <property type="match status" value="1"/>
</dbReference>
<dbReference type="HAMAP" id="MF_00184">
    <property type="entry name" value="Thr_tRNA_synth"/>
    <property type="match status" value="1"/>
</dbReference>
<evidence type="ECO:0000259" key="14">
    <source>
        <dbReference type="PROSITE" id="PS50862"/>
    </source>
</evidence>
<feature type="domain" description="TGS" evidence="15">
    <location>
        <begin position="1"/>
        <end position="60"/>
    </location>
</feature>
<dbReference type="GO" id="GO:0004829">
    <property type="term" value="F:threonine-tRNA ligase activity"/>
    <property type="evidence" value="ECO:0007669"/>
    <property type="project" value="UniProtKB-UniRule"/>
</dbReference>
<protein>
    <recommendedName>
        <fullName evidence="13">Threonine--tRNA ligase</fullName>
        <ecNumber evidence="13">6.1.1.3</ecNumber>
    </recommendedName>
    <alternativeName>
        <fullName evidence="13">Threonyl-tRNA synthetase</fullName>
        <shortName evidence="13">ThrRS</shortName>
    </alternativeName>
</protein>
<comment type="cofactor">
    <cofactor evidence="13">
        <name>Zn(2+)</name>
        <dbReference type="ChEBI" id="CHEBI:29105"/>
    </cofactor>
    <text evidence="13">Binds 1 zinc ion per subunit.</text>
</comment>
<evidence type="ECO:0000256" key="3">
    <source>
        <dbReference type="ARBA" id="ARBA00022555"/>
    </source>
</evidence>
<dbReference type="SUPFAM" id="SSF52954">
    <property type="entry name" value="Class II aaRS ABD-related"/>
    <property type="match status" value="1"/>
</dbReference>
<comment type="caution">
    <text evidence="13">Lacks conserved residue(s) required for the propagation of feature annotation.</text>
</comment>
<evidence type="ECO:0000313" key="17">
    <source>
        <dbReference type="Proteomes" id="UP000886814"/>
    </source>
</evidence>
<organism evidence="16 17">
    <name type="scientific">Candidatus Blautia stercorigallinarum</name>
    <dbReference type="NCBI Taxonomy" id="2838501"/>
    <lineage>
        <taxon>Bacteria</taxon>
        <taxon>Bacillati</taxon>
        <taxon>Bacillota</taxon>
        <taxon>Clostridia</taxon>
        <taxon>Lachnospirales</taxon>
        <taxon>Lachnospiraceae</taxon>
        <taxon>Blautia</taxon>
    </lineage>
</organism>
<comment type="similarity">
    <text evidence="1 13">Belongs to the class-II aminoacyl-tRNA synthetase family.</text>
</comment>
<dbReference type="PANTHER" id="PTHR11451">
    <property type="entry name" value="THREONINE-TRNA LIGASE"/>
    <property type="match status" value="1"/>
</dbReference>
<dbReference type="InterPro" id="IPR012675">
    <property type="entry name" value="Beta-grasp_dom_sf"/>
</dbReference>
<dbReference type="Pfam" id="PF07973">
    <property type="entry name" value="tRNA_SAD"/>
    <property type="match status" value="1"/>
</dbReference>
<evidence type="ECO:0000256" key="13">
    <source>
        <dbReference type="HAMAP-Rule" id="MF_00184"/>
    </source>
</evidence>
<dbReference type="FunFam" id="3.30.54.20:FF:000002">
    <property type="entry name" value="Threonine--tRNA ligase"/>
    <property type="match status" value="1"/>
</dbReference>
<accession>A0A9D1TEE3</accession>
<dbReference type="InterPro" id="IPR036621">
    <property type="entry name" value="Anticodon-bd_dom_sf"/>
</dbReference>
<feature type="binding site" evidence="13">
    <location>
        <position position="508"/>
    </location>
    <ligand>
        <name>Zn(2+)</name>
        <dbReference type="ChEBI" id="CHEBI:29105"/>
        <note>catalytic</note>
    </ligand>
</feature>
<dbReference type="Pfam" id="PF03129">
    <property type="entry name" value="HGTP_anticodon"/>
    <property type="match status" value="1"/>
</dbReference>
<comment type="subunit">
    <text evidence="13">Homodimer.</text>
</comment>
<evidence type="ECO:0000256" key="11">
    <source>
        <dbReference type="ARBA" id="ARBA00023146"/>
    </source>
</evidence>
<dbReference type="InterPro" id="IPR012947">
    <property type="entry name" value="tRNA_SAD"/>
</dbReference>
<dbReference type="SUPFAM" id="SSF81271">
    <property type="entry name" value="TGS-like"/>
    <property type="match status" value="1"/>
</dbReference>
<evidence type="ECO:0000256" key="12">
    <source>
        <dbReference type="ARBA" id="ARBA00049515"/>
    </source>
</evidence>
<dbReference type="GO" id="GO:0046872">
    <property type="term" value="F:metal ion binding"/>
    <property type="evidence" value="ECO:0007669"/>
    <property type="project" value="UniProtKB-KW"/>
</dbReference>
<evidence type="ECO:0000313" key="16">
    <source>
        <dbReference type="EMBL" id="HIV37664.1"/>
    </source>
</evidence>
<keyword evidence="2 13" id="KW-0963">Cytoplasm</keyword>
<dbReference type="PRINTS" id="PR01047">
    <property type="entry name" value="TRNASYNTHTHR"/>
</dbReference>
<keyword evidence="9 13" id="KW-0694">RNA-binding</keyword>